<dbReference type="PANTHER" id="PTHR16036">
    <property type="entry name" value="ANKYRIN REPEAT AND ZINC FINGER DOMAIN-CONTAINING PROTEIN 1"/>
    <property type="match status" value="1"/>
</dbReference>
<name>W6MJI4_9ASCO</name>
<evidence type="ECO:0000256" key="6">
    <source>
        <dbReference type="ARBA" id="ARBA00022759"/>
    </source>
</evidence>
<dbReference type="Gene3D" id="1.25.40.20">
    <property type="entry name" value="Ankyrin repeat-containing domain"/>
    <property type="match status" value="1"/>
</dbReference>
<evidence type="ECO:0000256" key="10">
    <source>
        <dbReference type="PROSITE-ProRule" id="PRU01389"/>
    </source>
</evidence>
<evidence type="ECO:0000256" key="9">
    <source>
        <dbReference type="ARBA" id="ARBA00023054"/>
    </source>
</evidence>
<proteinExistence type="inferred from homology"/>
<sequence>MSRKTEAFSNSDLYVYNLQPNVVESLKVLYFSSGEFAPQLTAESLETHVQMDQSKTETGRKQCASCLFELESLSDGEIRQHYKSDLHRFNIKRRNLQRPPLSEVEFDKIADTLDESISGSDSDDDLDVKEVAKSVQKLQVVDEDEESYSFMNTRSPFIIFASPLLPEDKCFGVYKSLFSESELQGIPEQALKSWNQKQNKLGEISAVFMIGGGHFAAAIISHKPKSTKGNSGPADLLLEQSVDLIEHKTFHRYTTRRKQGGSQSAMDSAKGKAHSAGSTLRRYNEEALQKDVRDLMVSWKAYLDKCTSIFIRANGPTARGIIVGYDGSPIKNKDPRLRSFPFTTKRATTSELKRAWVNLTYMVVLDVPKSDEKRKQRLLKERESLLKSTQTGRQSPVKVELSVDEKHTAEIAGFIKKSKSPALISYMKKNAISPEFQLKPESLYHNTPTMLQFAAANGSAHIVRTLLTNLKADATAKNQSGRTAYDLCLNKATKQVFQIARNDLGESFCDWAEAHVDQPLSKEEVDKANREAKEEEERQKQDLIKEELAKKALEDEENRKAKFGPPKVLVGASLSQINLQSLTPEQRMKVMREQRARAAEARMKKN</sequence>
<keyword evidence="9" id="KW-0175">Coiled coil</keyword>
<evidence type="ECO:0000256" key="8">
    <source>
        <dbReference type="ARBA" id="ARBA00023043"/>
    </source>
</evidence>
<evidence type="ECO:0000256" key="11">
    <source>
        <dbReference type="SAM" id="MobiDB-lite"/>
    </source>
</evidence>
<dbReference type="GO" id="GO:0005737">
    <property type="term" value="C:cytoplasm"/>
    <property type="evidence" value="ECO:0007669"/>
    <property type="project" value="UniProtKB-SubCell"/>
</dbReference>
<dbReference type="RefSeq" id="XP_022458440.1">
    <property type="nucleotide sequence ID" value="XM_022602657.1"/>
</dbReference>
<comment type="domain">
    <text evidence="10">The VLRF1 domain mediates binding to the 60S ribosomal subunit.</text>
</comment>
<dbReference type="Pfam" id="PF18826">
    <property type="entry name" value="bVLRF1"/>
    <property type="match status" value="1"/>
</dbReference>
<dbReference type="GO" id="GO:0036503">
    <property type="term" value="P:ERAD pathway"/>
    <property type="evidence" value="ECO:0007669"/>
    <property type="project" value="TreeGrafter"/>
</dbReference>
<keyword evidence="7 10" id="KW-0378">Hydrolase</keyword>
<dbReference type="GO" id="GO:0004519">
    <property type="term" value="F:endonuclease activity"/>
    <property type="evidence" value="ECO:0007669"/>
    <property type="project" value="UniProtKB-KW"/>
</dbReference>
<protein>
    <recommendedName>
        <fullName evidence="12">VLRF1 domain-containing protein</fullName>
    </recommendedName>
</protein>
<dbReference type="GO" id="GO:0016787">
    <property type="term" value="F:hydrolase activity"/>
    <property type="evidence" value="ECO:0007669"/>
    <property type="project" value="UniProtKB-KW"/>
</dbReference>
<reference evidence="13" key="1">
    <citation type="submission" date="2013-12" db="EMBL/GenBank/DDBJ databases">
        <authorList>
            <person name="Genoscope - CEA"/>
        </authorList>
    </citation>
    <scope>NUCLEOTIDE SEQUENCE</scope>
    <source>
        <strain evidence="13">CBS 1993</strain>
    </source>
</reference>
<evidence type="ECO:0000313" key="14">
    <source>
        <dbReference type="Proteomes" id="UP000019384"/>
    </source>
</evidence>
<keyword evidence="5" id="KW-0677">Repeat</keyword>
<reference evidence="13" key="2">
    <citation type="submission" date="2014-02" db="EMBL/GenBank/DDBJ databases">
        <title>Complete DNA sequence of /Kuraishia capsulata/ illustrates novel genomic features among budding yeasts (/Saccharomycotina/).</title>
        <authorList>
            <person name="Morales L."/>
            <person name="Noel B."/>
            <person name="Porcel B."/>
            <person name="Marcet-Houben M."/>
            <person name="Hullo M-F."/>
            <person name="Sacerdot C."/>
            <person name="Tekaia F."/>
            <person name="Leh-Louis V."/>
            <person name="Despons L."/>
            <person name="Khanna V."/>
            <person name="Aury J-M."/>
            <person name="Barbe V."/>
            <person name="Couloux A."/>
            <person name="Labadie K."/>
            <person name="Pelletier E."/>
            <person name="Souciet J-L."/>
            <person name="Boekhout T."/>
            <person name="Gabaldon T."/>
            <person name="Wincker P."/>
            <person name="Dujon B."/>
        </authorList>
    </citation>
    <scope>NUCLEOTIDE SEQUENCE</scope>
    <source>
        <strain evidence="13">CBS 1993</strain>
    </source>
</reference>
<keyword evidence="8" id="KW-0040">ANK repeat</keyword>
<feature type="domain" description="VLRF1" evidence="12">
    <location>
        <begin position="201"/>
        <end position="362"/>
    </location>
</feature>
<organism evidence="13 14">
    <name type="scientific">Kuraishia capsulata CBS 1993</name>
    <dbReference type="NCBI Taxonomy" id="1382522"/>
    <lineage>
        <taxon>Eukaryota</taxon>
        <taxon>Fungi</taxon>
        <taxon>Dikarya</taxon>
        <taxon>Ascomycota</taxon>
        <taxon>Saccharomycotina</taxon>
        <taxon>Pichiomycetes</taxon>
        <taxon>Pichiales</taxon>
        <taxon>Pichiaceae</taxon>
        <taxon>Kuraishia</taxon>
    </lineage>
</organism>
<evidence type="ECO:0000256" key="2">
    <source>
        <dbReference type="ARBA" id="ARBA00009262"/>
    </source>
</evidence>
<keyword evidence="4 10" id="KW-0540">Nuclease</keyword>
<dbReference type="EMBL" id="HG793127">
    <property type="protein sequence ID" value="CDK26436.1"/>
    <property type="molecule type" value="Genomic_DNA"/>
</dbReference>
<evidence type="ECO:0000256" key="7">
    <source>
        <dbReference type="ARBA" id="ARBA00022801"/>
    </source>
</evidence>
<evidence type="ECO:0000256" key="5">
    <source>
        <dbReference type="ARBA" id="ARBA00022737"/>
    </source>
</evidence>
<dbReference type="PROSITE" id="PS52044">
    <property type="entry name" value="VLRF1"/>
    <property type="match status" value="1"/>
</dbReference>
<evidence type="ECO:0000259" key="12">
    <source>
        <dbReference type="PROSITE" id="PS52044"/>
    </source>
</evidence>
<evidence type="ECO:0000256" key="3">
    <source>
        <dbReference type="ARBA" id="ARBA00022490"/>
    </source>
</evidence>
<gene>
    <name evidence="13" type="ORF">KUCA_T00002408001</name>
</gene>
<dbReference type="InterPro" id="IPR041175">
    <property type="entry name" value="VLRF1/Vms1"/>
</dbReference>
<dbReference type="STRING" id="1382522.W6MJI4"/>
<dbReference type="InterPro" id="IPR036770">
    <property type="entry name" value="Ankyrin_rpt-contain_sf"/>
</dbReference>
<dbReference type="InterPro" id="IPR047139">
    <property type="entry name" value="ANKZ1/VMS1"/>
</dbReference>
<feature type="region of interest" description="Disordered" evidence="11">
    <location>
        <begin position="522"/>
        <end position="543"/>
    </location>
</feature>
<dbReference type="PANTHER" id="PTHR16036:SF2">
    <property type="entry name" value="TRNA ENDONUCLEASE ANKZF1"/>
    <property type="match status" value="1"/>
</dbReference>
<dbReference type="Proteomes" id="UP000019384">
    <property type="component" value="Unassembled WGS sequence"/>
</dbReference>
<feature type="region of interest" description="Disordered" evidence="11">
    <location>
        <begin position="255"/>
        <end position="278"/>
    </location>
</feature>
<dbReference type="SUPFAM" id="SSF48403">
    <property type="entry name" value="Ankyrin repeat"/>
    <property type="match status" value="1"/>
</dbReference>
<evidence type="ECO:0000313" key="13">
    <source>
        <dbReference type="EMBL" id="CDK26436.1"/>
    </source>
</evidence>
<evidence type="ECO:0000256" key="4">
    <source>
        <dbReference type="ARBA" id="ARBA00022722"/>
    </source>
</evidence>
<keyword evidence="14" id="KW-1185">Reference proteome</keyword>
<keyword evidence="6 10" id="KW-0255">Endonuclease</keyword>
<comment type="similarity">
    <text evidence="2 10">Belongs to the ANKZF1/VMS1 family.</text>
</comment>
<dbReference type="AlphaFoldDB" id="W6MJI4"/>
<dbReference type="OrthoDB" id="429841at2759"/>
<dbReference type="HOGENOM" id="CLU_014293_1_1_1"/>
<comment type="subcellular location">
    <subcellularLocation>
        <location evidence="1">Cytoplasm</location>
    </subcellularLocation>
</comment>
<keyword evidence="3 10" id="KW-0963">Cytoplasm</keyword>
<dbReference type="GeneID" id="34519828"/>
<feature type="active site" evidence="10">
    <location>
        <position position="263"/>
    </location>
</feature>
<evidence type="ECO:0000256" key="1">
    <source>
        <dbReference type="ARBA" id="ARBA00004496"/>
    </source>
</evidence>
<accession>W6MJI4</accession>